<dbReference type="SUPFAM" id="SSF88723">
    <property type="entry name" value="PIN domain-like"/>
    <property type="match status" value="1"/>
</dbReference>
<dbReference type="Gene3D" id="3.40.640.10">
    <property type="entry name" value="Type I PLP-dependent aspartate aminotransferase-like (Major domain)"/>
    <property type="match status" value="1"/>
</dbReference>
<dbReference type="InterPro" id="IPR002716">
    <property type="entry name" value="PIN_dom"/>
</dbReference>
<sequence>MPLPAAVSSADRAFAQALAERESVPRVVLDTNVWIDVLVFDDPAVRGLRAALTSGRLQALMAPRCRDELAIVLTYPQFAARDVDVGAALAWADAHTAPIAASTEDVDAAPLPLCSDRDDQKFLEAARDGGADWLVSKDRAVLKLRSRVARGFAFRIVTAAVFSALLEAAIGEDGGRMSGKPLRPARQAAQPDKLISENELRHAMNAPHNPAAPLAAPSLPSRLPNVGTTIFTVMSALAAEKQAVNLGQGFPDFACDPRIVDAVTKAMQDGHNQYPPMAGVPALRQAIAGKIGRLYGQAYDWDTEITVTAGATQALLTTILACVHPGDEVIVFEPTYDSYVPSIELAGGKPVFITLDAPEFRIPFDKLAAAITPRTRLILFNTPHNPSGTVWHASDLAKLADIVRGTDILLLSDEVYEHMVYDGKPHESVARHPELARRSFIVSSFGKTYHVTGWKVGFVAAPAALTAEFRKVHQFNVFTVNTPMQVGLAEYMRDPAPYLELSAFYQKKRDLFREGLANSRFKLLPCEGTYFQCVDYSAISTQSEADFALWLTGEIGVAAIPVSAFYHAPHESGVVRFCFAKKDDTLREALARLAKL</sequence>
<evidence type="ECO:0000256" key="1">
    <source>
        <dbReference type="ARBA" id="ARBA00001933"/>
    </source>
</evidence>
<accession>A0A5E4VSW7</accession>
<dbReference type="InterPro" id="IPR004839">
    <property type="entry name" value="Aminotransferase_I/II_large"/>
</dbReference>
<dbReference type="GO" id="GO:0030170">
    <property type="term" value="F:pyridoxal phosphate binding"/>
    <property type="evidence" value="ECO:0007669"/>
    <property type="project" value="InterPro"/>
</dbReference>
<reference evidence="8 9" key="1">
    <citation type="submission" date="2019-08" db="EMBL/GenBank/DDBJ databases">
        <authorList>
            <person name="Peeters C."/>
        </authorList>
    </citation>
    <scope>NUCLEOTIDE SEQUENCE [LARGE SCALE GENOMIC DNA]</scope>
    <source>
        <strain evidence="8 9">LMG 30175</strain>
    </source>
</reference>
<organism evidence="8 9">
    <name type="scientific">Pandoraea terrae</name>
    <dbReference type="NCBI Taxonomy" id="1537710"/>
    <lineage>
        <taxon>Bacteria</taxon>
        <taxon>Pseudomonadati</taxon>
        <taxon>Pseudomonadota</taxon>
        <taxon>Betaproteobacteria</taxon>
        <taxon>Burkholderiales</taxon>
        <taxon>Burkholderiaceae</taxon>
        <taxon>Pandoraea</taxon>
    </lineage>
</organism>
<dbReference type="GO" id="GO:0005737">
    <property type="term" value="C:cytoplasm"/>
    <property type="evidence" value="ECO:0007669"/>
    <property type="project" value="TreeGrafter"/>
</dbReference>
<dbReference type="OrthoDB" id="9763453at2"/>
<proteinExistence type="inferred from homology"/>
<protein>
    <submittedName>
        <fullName evidence="8">Aminotransferase</fullName>
    </submittedName>
</protein>
<dbReference type="PANTHER" id="PTHR43807:SF20">
    <property type="entry name" value="FI04487P"/>
    <property type="match status" value="1"/>
</dbReference>
<dbReference type="InterPro" id="IPR015424">
    <property type="entry name" value="PyrdxlP-dep_Trfase"/>
</dbReference>
<dbReference type="SUPFAM" id="SSF53383">
    <property type="entry name" value="PLP-dependent transferases"/>
    <property type="match status" value="1"/>
</dbReference>
<dbReference type="NCBIfam" id="NF009079">
    <property type="entry name" value="PRK12414.1"/>
    <property type="match status" value="1"/>
</dbReference>
<dbReference type="InterPro" id="IPR015421">
    <property type="entry name" value="PyrdxlP-dep_Trfase_major"/>
</dbReference>
<keyword evidence="3 8" id="KW-0032">Aminotransferase</keyword>
<evidence type="ECO:0000313" key="8">
    <source>
        <dbReference type="EMBL" id="VVE15482.1"/>
    </source>
</evidence>
<dbReference type="CDD" id="cd00609">
    <property type="entry name" value="AAT_like"/>
    <property type="match status" value="1"/>
</dbReference>
<evidence type="ECO:0000313" key="9">
    <source>
        <dbReference type="Proteomes" id="UP000414233"/>
    </source>
</evidence>
<evidence type="ECO:0000259" key="6">
    <source>
        <dbReference type="Pfam" id="PF00155"/>
    </source>
</evidence>
<name>A0A5E4VSW7_9BURK</name>
<evidence type="ECO:0000256" key="2">
    <source>
        <dbReference type="ARBA" id="ARBA00007441"/>
    </source>
</evidence>
<dbReference type="InterPro" id="IPR051326">
    <property type="entry name" value="Kynurenine-oxoglutarate_AT"/>
</dbReference>
<dbReference type="Proteomes" id="UP000414233">
    <property type="component" value="Unassembled WGS sequence"/>
</dbReference>
<feature type="domain" description="Aminotransferase class I/classII large" evidence="6">
    <location>
        <begin position="243"/>
        <end position="593"/>
    </location>
</feature>
<dbReference type="Pfam" id="PF13470">
    <property type="entry name" value="PIN_3"/>
    <property type="match status" value="1"/>
</dbReference>
<evidence type="ECO:0000256" key="3">
    <source>
        <dbReference type="ARBA" id="ARBA00022576"/>
    </source>
</evidence>
<dbReference type="FunFam" id="3.40.640.10:FF:000033">
    <property type="entry name" value="Aspartate aminotransferase"/>
    <property type="match status" value="1"/>
</dbReference>
<comment type="cofactor">
    <cofactor evidence="1">
        <name>pyridoxal 5'-phosphate</name>
        <dbReference type="ChEBI" id="CHEBI:597326"/>
    </cofactor>
</comment>
<gene>
    <name evidence="8" type="ORF">PTE30175_02777</name>
</gene>
<dbReference type="GO" id="GO:0016212">
    <property type="term" value="F:kynurenine-oxoglutarate transaminase activity"/>
    <property type="evidence" value="ECO:0007669"/>
    <property type="project" value="TreeGrafter"/>
</dbReference>
<dbReference type="AlphaFoldDB" id="A0A5E4VSW7"/>
<dbReference type="Gene3D" id="3.90.1150.10">
    <property type="entry name" value="Aspartate Aminotransferase, domain 1"/>
    <property type="match status" value="1"/>
</dbReference>
<comment type="similarity">
    <text evidence="2">Belongs to the class-I pyridoxal-phosphate-dependent aminotransferase family.</text>
</comment>
<dbReference type="InterPro" id="IPR015422">
    <property type="entry name" value="PyrdxlP-dep_Trfase_small"/>
</dbReference>
<dbReference type="PANTHER" id="PTHR43807">
    <property type="entry name" value="FI04487P"/>
    <property type="match status" value="1"/>
</dbReference>
<keyword evidence="4 8" id="KW-0808">Transferase</keyword>
<dbReference type="Pfam" id="PF00155">
    <property type="entry name" value="Aminotran_1_2"/>
    <property type="match status" value="1"/>
</dbReference>
<evidence type="ECO:0000259" key="7">
    <source>
        <dbReference type="Pfam" id="PF13470"/>
    </source>
</evidence>
<dbReference type="EMBL" id="CABPRZ010000010">
    <property type="protein sequence ID" value="VVE15482.1"/>
    <property type="molecule type" value="Genomic_DNA"/>
</dbReference>
<evidence type="ECO:0000256" key="4">
    <source>
        <dbReference type="ARBA" id="ARBA00022679"/>
    </source>
</evidence>
<keyword evidence="5" id="KW-0663">Pyridoxal phosphate</keyword>
<dbReference type="InterPro" id="IPR029060">
    <property type="entry name" value="PIN-like_dom_sf"/>
</dbReference>
<feature type="domain" description="PIN" evidence="7">
    <location>
        <begin position="26"/>
        <end position="140"/>
    </location>
</feature>
<keyword evidence="9" id="KW-1185">Reference proteome</keyword>
<dbReference type="NCBIfam" id="NF006569">
    <property type="entry name" value="PRK09082.1"/>
    <property type="match status" value="1"/>
</dbReference>
<evidence type="ECO:0000256" key="5">
    <source>
        <dbReference type="ARBA" id="ARBA00022898"/>
    </source>
</evidence>